<gene>
    <name evidence="2" type="ORF">OS493_007149</name>
</gene>
<protein>
    <submittedName>
        <fullName evidence="2">Uncharacterized protein</fullName>
    </submittedName>
</protein>
<proteinExistence type="predicted"/>
<keyword evidence="3" id="KW-1185">Reference proteome</keyword>
<dbReference type="EMBL" id="MU826352">
    <property type="protein sequence ID" value="KAJ7380771.1"/>
    <property type="molecule type" value="Genomic_DNA"/>
</dbReference>
<dbReference type="AlphaFoldDB" id="A0A9X0CZ33"/>
<dbReference type="OrthoDB" id="6014790at2759"/>
<evidence type="ECO:0000313" key="2">
    <source>
        <dbReference type="EMBL" id="KAJ7380771.1"/>
    </source>
</evidence>
<evidence type="ECO:0000256" key="1">
    <source>
        <dbReference type="SAM" id="MobiDB-lite"/>
    </source>
</evidence>
<organism evidence="2 3">
    <name type="scientific">Desmophyllum pertusum</name>
    <dbReference type="NCBI Taxonomy" id="174260"/>
    <lineage>
        <taxon>Eukaryota</taxon>
        <taxon>Metazoa</taxon>
        <taxon>Cnidaria</taxon>
        <taxon>Anthozoa</taxon>
        <taxon>Hexacorallia</taxon>
        <taxon>Scleractinia</taxon>
        <taxon>Caryophylliina</taxon>
        <taxon>Caryophylliidae</taxon>
        <taxon>Desmophyllum</taxon>
    </lineage>
</organism>
<sequence length="247" mass="26724">MFATQKSAKSDDPGDTGLGLTFDTSMQEEFFFLDNLDKGTEENLGSKPEEANVSIGTERLQSRQKKLEELKLQEELGEVTAQEAVYQKVVNEESKVDDCQQPLLPTTPHDVISAFLNDNNAPEVTPASFGISPVKNVSVTFASPIPVCEPQSQPGSQAIHNISTPAAPVSIQEPWKNMCPTSNLNTATSFSFGGQVAPIFTVPSMDQSRNHPPKGFCGNPPAFVPSPPTVYHPTPQSYEGQLTDAPF</sequence>
<reference evidence="2" key="1">
    <citation type="submission" date="2023-01" db="EMBL/GenBank/DDBJ databases">
        <title>Genome assembly of the deep-sea coral Lophelia pertusa.</title>
        <authorList>
            <person name="Herrera S."/>
            <person name="Cordes E."/>
        </authorList>
    </citation>
    <scope>NUCLEOTIDE SEQUENCE</scope>
    <source>
        <strain evidence="2">USNM1676648</strain>
        <tissue evidence="2">Polyp</tissue>
    </source>
</reference>
<accession>A0A9X0CZ33</accession>
<name>A0A9X0CZ33_9CNID</name>
<feature type="region of interest" description="Disordered" evidence="1">
    <location>
        <begin position="1"/>
        <end position="21"/>
    </location>
</feature>
<dbReference type="Proteomes" id="UP001163046">
    <property type="component" value="Unassembled WGS sequence"/>
</dbReference>
<evidence type="ECO:0000313" key="3">
    <source>
        <dbReference type="Proteomes" id="UP001163046"/>
    </source>
</evidence>
<comment type="caution">
    <text evidence="2">The sequence shown here is derived from an EMBL/GenBank/DDBJ whole genome shotgun (WGS) entry which is preliminary data.</text>
</comment>